<dbReference type="PRINTS" id="PR00081">
    <property type="entry name" value="GDHRDH"/>
</dbReference>
<proteinExistence type="inferred from homology"/>
<organism evidence="4 5">
    <name type="scientific">Blastococcus jejuensis</name>
    <dbReference type="NCBI Taxonomy" id="351224"/>
    <lineage>
        <taxon>Bacteria</taxon>
        <taxon>Bacillati</taxon>
        <taxon>Actinomycetota</taxon>
        <taxon>Actinomycetes</taxon>
        <taxon>Geodermatophilales</taxon>
        <taxon>Geodermatophilaceae</taxon>
        <taxon>Blastococcus</taxon>
    </lineage>
</organism>
<name>A0ABP6PEF0_9ACTN</name>
<dbReference type="InterPro" id="IPR002347">
    <property type="entry name" value="SDR_fam"/>
</dbReference>
<evidence type="ECO:0000313" key="5">
    <source>
        <dbReference type="Proteomes" id="UP001499924"/>
    </source>
</evidence>
<evidence type="ECO:0000256" key="2">
    <source>
        <dbReference type="ARBA" id="ARBA00023002"/>
    </source>
</evidence>
<dbReference type="PANTHER" id="PTHR44196">
    <property type="entry name" value="DEHYDROGENASE/REDUCTASE SDR FAMILY MEMBER 7B"/>
    <property type="match status" value="1"/>
</dbReference>
<dbReference type="PRINTS" id="PR00080">
    <property type="entry name" value="SDRFAMILY"/>
</dbReference>
<accession>A0ABP6PEF0</accession>
<evidence type="ECO:0000313" key="4">
    <source>
        <dbReference type="EMBL" id="GAA3176281.1"/>
    </source>
</evidence>
<gene>
    <name evidence="4" type="ORF">GCM10010531_32400</name>
</gene>
<reference evidence="5" key="1">
    <citation type="journal article" date="2019" name="Int. J. Syst. Evol. Microbiol.">
        <title>The Global Catalogue of Microorganisms (GCM) 10K type strain sequencing project: providing services to taxonomists for standard genome sequencing and annotation.</title>
        <authorList>
            <consortium name="The Broad Institute Genomics Platform"/>
            <consortium name="The Broad Institute Genome Sequencing Center for Infectious Disease"/>
            <person name="Wu L."/>
            <person name="Ma J."/>
        </authorList>
    </citation>
    <scope>NUCLEOTIDE SEQUENCE [LARGE SCALE GENOMIC DNA]</scope>
    <source>
        <strain evidence="5">JCM 15614</strain>
    </source>
</reference>
<sequence length="226" mass="23394">MTVVVTGATGGIGSAMVRRFADRGDDVVAVARPTEALDALCADVPSAVPAPLDLERPGGLPAALCDLREVEVLVHAAGIADVASVTDTPHDLWQRTMAINVTGPAELTRALLPALRAARGRVVFINAVAGLHGVARWSAYAASKAALTELADSLRLEEAAHGVRVTSVYPGGIATELLRTVRGAFGRPYDPAALVSPESLAETVCAIVDAPLDIDVTDISVQPPPR</sequence>
<protein>
    <submittedName>
        <fullName evidence="4">SDR family oxidoreductase</fullName>
    </submittedName>
</protein>
<dbReference type="Proteomes" id="UP001499924">
    <property type="component" value="Unassembled WGS sequence"/>
</dbReference>
<dbReference type="Pfam" id="PF00106">
    <property type="entry name" value="adh_short"/>
    <property type="match status" value="1"/>
</dbReference>
<dbReference type="EMBL" id="BAAAVV010000008">
    <property type="protein sequence ID" value="GAA3176281.1"/>
    <property type="molecule type" value="Genomic_DNA"/>
</dbReference>
<dbReference type="InterPro" id="IPR020904">
    <property type="entry name" value="Sc_DH/Rdtase_CS"/>
</dbReference>
<comment type="similarity">
    <text evidence="1 3">Belongs to the short-chain dehydrogenases/reductases (SDR) family.</text>
</comment>
<comment type="caution">
    <text evidence="4">The sequence shown here is derived from an EMBL/GenBank/DDBJ whole genome shotgun (WGS) entry which is preliminary data.</text>
</comment>
<dbReference type="Gene3D" id="3.40.50.720">
    <property type="entry name" value="NAD(P)-binding Rossmann-like Domain"/>
    <property type="match status" value="1"/>
</dbReference>
<evidence type="ECO:0000256" key="3">
    <source>
        <dbReference type="RuleBase" id="RU000363"/>
    </source>
</evidence>
<dbReference type="InterPro" id="IPR036291">
    <property type="entry name" value="NAD(P)-bd_dom_sf"/>
</dbReference>
<dbReference type="RefSeq" id="WP_344690018.1">
    <property type="nucleotide sequence ID" value="NZ_BAAAVV010000008.1"/>
</dbReference>
<dbReference type="SUPFAM" id="SSF51735">
    <property type="entry name" value="NAD(P)-binding Rossmann-fold domains"/>
    <property type="match status" value="1"/>
</dbReference>
<dbReference type="NCBIfam" id="NF006073">
    <property type="entry name" value="PRK08219.1"/>
    <property type="match status" value="1"/>
</dbReference>
<keyword evidence="5" id="KW-1185">Reference proteome</keyword>
<dbReference type="PANTHER" id="PTHR44196:SF1">
    <property type="entry name" value="DEHYDROGENASE_REDUCTASE SDR FAMILY MEMBER 7B"/>
    <property type="match status" value="1"/>
</dbReference>
<keyword evidence="2" id="KW-0560">Oxidoreductase</keyword>
<evidence type="ECO:0000256" key="1">
    <source>
        <dbReference type="ARBA" id="ARBA00006484"/>
    </source>
</evidence>
<dbReference type="PROSITE" id="PS00061">
    <property type="entry name" value="ADH_SHORT"/>
    <property type="match status" value="1"/>
</dbReference>